<keyword evidence="1" id="KW-1133">Transmembrane helix</keyword>
<feature type="transmembrane region" description="Helical" evidence="1">
    <location>
        <begin position="247"/>
        <end position="265"/>
    </location>
</feature>
<dbReference type="Proteomes" id="UP000613580">
    <property type="component" value="Unassembled WGS sequence"/>
</dbReference>
<feature type="signal peptide" evidence="2">
    <location>
        <begin position="1"/>
        <end position="27"/>
    </location>
</feature>
<keyword evidence="1" id="KW-0472">Membrane</keyword>
<reference evidence="3" key="1">
    <citation type="submission" date="2020-05" db="EMBL/GenBank/DDBJ databases">
        <title>Mycena genomes resolve the evolution of fungal bioluminescence.</title>
        <authorList>
            <person name="Tsai I.J."/>
        </authorList>
    </citation>
    <scope>NUCLEOTIDE SEQUENCE</scope>
    <source>
        <strain evidence="3">110903Hualien_Pintung</strain>
    </source>
</reference>
<feature type="transmembrane region" description="Helical" evidence="1">
    <location>
        <begin position="207"/>
        <end position="227"/>
    </location>
</feature>
<protein>
    <recommendedName>
        <fullName evidence="5">Membrane-associated protein</fullName>
    </recommendedName>
</protein>
<sequence>MSLLATMSTPMAHFWLVLTFLPLCVIASEDFTQCFNETRSGLHGLEGLLTNKGVPTRNLSQATAMTYAKCIETCGGGGGAFSWSSFSQQFSAWLLPWLALLSQFPFGSPHRWDNLLSVFLSLGSPCLAAYSITLTVLNTKWVVRRFSVTKYPNNDWAVLMLSSLQHMPLKVTALSEEGWPLLSSLVVLPENDDWWVKVEDKLGYSDLHTWSIASIFSIVWVVIAYVLTVVDAFTTVSTDPNSNGQGLSGVGSIWLWMIPVTVAYLQLSPRCDYERVSKALHEANELAYATGPNGVVPVSDITDERAFSIHNHAKHQALYADQEATAPIYNYARFLPFVHVVEDVAGAFDAATKRAHNRLSVSGARWEPGDGRKIHSANRRGTADEVEAYCTQPPRVRQSHWGAGVFTRFLIASVSGLGLQWATTGASVAIVYFTPTVGMGCRSGAYLVYGGAATLVWFMMVVSSFLAHYATSYTPRAQQSPSEWTAEHLSILLRRFAKTLATLNAAWIVVAFMLQFANFYDRCYCNADVLGLGRRAHIVMVLLPSDISNMTSSWGGGVALGIIASAVWWGWINVLRDPLPQN</sequence>
<feature type="transmembrane region" description="Helical" evidence="1">
    <location>
        <begin position="405"/>
        <end position="434"/>
    </location>
</feature>
<organism evidence="3 4">
    <name type="scientific">Mycena chlorophos</name>
    <name type="common">Agaric fungus</name>
    <name type="synonym">Agaricus chlorophos</name>
    <dbReference type="NCBI Taxonomy" id="658473"/>
    <lineage>
        <taxon>Eukaryota</taxon>
        <taxon>Fungi</taxon>
        <taxon>Dikarya</taxon>
        <taxon>Basidiomycota</taxon>
        <taxon>Agaricomycotina</taxon>
        <taxon>Agaricomycetes</taxon>
        <taxon>Agaricomycetidae</taxon>
        <taxon>Agaricales</taxon>
        <taxon>Marasmiineae</taxon>
        <taxon>Mycenaceae</taxon>
        <taxon>Mycena</taxon>
    </lineage>
</organism>
<gene>
    <name evidence="3" type="ORF">HMN09_01382800</name>
</gene>
<feature type="transmembrane region" description="Helical" evidence="1">
    <location>
        <begin position="500"/>
        <end position="520"/>
    </location>
</feature>
<feature type="transmembrane region" description="Helical" evidence="1">
    <location>
        <begin position="115"/>
        <end position="137"/>
    </location>
</feature>
<dbReference type="OrthoDB" id="5392263at2759"/>
<keyword evidence="4" id="KW-1185">Reference proteome</keyword>
<accession>A0A8H6RX66</accession>
<evidence type="ECO:0000313" key="4">
    <source>
        <dbReference type="Proteomes" id="UP000613580"/>
    </source>
</evidence>
<evidence type="ECO:0000313" key="3">
    <source>
        <dbReference type="EMBL" id="KAF7288538.1"/>
    </source>
</evidence>
<evidence type="ECO:0000256" key="1">
    <source>
        <dbReference type="SAM" id="Phobius"/>
    </source>
</evidence>
<name>A0A8H6RX66_MYCCL</name>
<keyword evidence="2" id="KW-0732">Signal</keyword>
<feature type="transmembrane region" description="Helical" evidence="1">
    <location>
        <begin position="446"/>
        <end position="470"/>
    </location>
</feature>
<dbReference type="AlphaFoldDB" id="A0A8H6RX66"/>
<evidence type="ECO:0000256" key="2">
    <source>
        <dbReference type="SAM" id="SignalP"/>
    </source>
</evidence>
<comment type="caution">
    <text evidence="3">The sequence shown here is derived from an EMBL/GenBank/DDBJ whole genome shotgun (WGS) entry which is preliminary data.</text>
</comment>
<feature type="chain" id="PRO_5034869320" description="Membrane-associated protein" evidence="2">
    <location>
        <begin position="28"/>
        <end position="582"/>
    </location>
</feature>
<feature type="transmembrane region" description="Helical" evidence="1">
    <location>
        <begin position="554"/>
        <end position="575"/>
    </location>
</feature>
<keyword evidence="1" id="KW-0812">Transmembrane</keyword>
<proteinExistence type="predicted"/>
<evidence type="ECO:0008006" key="5">
    <source>
        <dbReference type="Google" id="ProtNLM"/>
    </source>
</evidence>
<dbReference type="EMBL" id="JACAZE010000033">
    <property type="protein sequence ID" value="KAF7288538.1"/>
    <property type="molecule type" value="Genomic_DNA"/>
</dbReference>